<proteinExistence type="predicted"/>
<gene>
    <name evidence="1" type="ORF">S01H4_25755</name>
</gene>
<sequence length="132" mass="14892">MIDKILSVAQTLFSLRGEVRRARHEKRDRIADLFEKISKCIADVSTELKADEVPHGKCAEMRTYANMLTDTVRDEIGEEKAEQLAQDLIDAHEVEALWGPLHNAPDRDNQLAKLDQASGVFIALANLLRVRL</sequence>
<comment type="caution">
    <text evidence="1">The sequence shown here is derived from an EMBL/GenBank/DDBJ whole genome shotgun (WGS) entry which is preliminary data.</text>
</comment>
<protein>
    <submittedName>
        <fullName evidence="1">Uncharacterized protein</fullName>
    </submittedName>
</protein>
<organism evidence="1">
    <name type="scientific">marine sediment metagenome</name>
    <dbReference type="NCBI Taxonomy" id="412755"/>
    <lineage>
        <taxon>unclassified sequences</taxon>
        <taxon>metagenomes</taxon>
        <taxon>ecological metagenomes</taxon>
    </lineage>
</organism>
<reference evidence="1" key="1">
    <citation type="journal article" date="2014" name="Front. Microbiol.">
        <title>High frequency of phylogenetically diverse reductive dehalogenase-homologous genes in deep subseafloor sedimentary metagenomes.</title>
        <authorList>
            <person name="Kawai M."/>
            <person name="Futagami T."/>
            <person name="Toyoda A."/>
            <person name="Takaki Y."/>
            <person name="Nishi S."/>
            <person name="Hori S."/>
            <person name="Arai W."/>
            <person name="Tsubouchi T."/>
            <person name="Morono Y."/>
            <person name="Uchiyama I."/>
            <person name="Ito T."/>
            <person name="Fujiyama A."/>
            <person name="Inagaki F."/>
            <person name="Takami H."/>
        </authorList>
    </citation>
    <scope>NUCLEOTIDE SEQUENCE</scope>
    <source>
        <strain evidence="1">Expedition CK06-06</strain>
    </source>
</reference>
<evidence type="ECO:0000313" key="1">
    <source>
        <dbReference type="EMBL" id="GAG79354.1"/>
    </source>
</evidence>
<name>X1ABT7_9ZZZZ</name>
<dbReference type="EMBL" id="BART01012305">
    <property type="protein sequence ID" value="GAG79354.1"/>
    <property type="molecule type" value="Genomic_DNA"/>
</dbReference>
<dbReference type="AlphaFoldDB" id="X1ABT7"/>
<accession>X1ABT7</accession>